<feature type="transmembrane region" description="Helical" evidence="4">
    <location>
        <begin position="24"/>
        <end position="45"/>
    </location>
</feature>
<feature type="coiled-coil region" evidence="3">
    <location>
        <begin position="461"/>
        <end position="513"/>
    </location>
</feature>
<feature type="transmembrane region" description="Helical" evidence="4">
    <location>
        <begin position="160"/>
        <end position="181"/>
    </location>
</feature>
<dbReference type="SMART" id="SM00283">
    <property type="entry name" value="MA"/>
    <property type="match status" value="1"/>
</dbReference>
<reference evidence="7" key="1">
    <citation type="submission" date="2016-11" db="EMBL/GenBank/DDBJ databases">
        <authorList>
            <person name="Varghese N."/>
            <person name="Submissions S."/>
        </authorList>
    </citation>
    <scope>NUCLEOTIDE SEQUENCE [LARGE SCALE GENOMIC DNA]</scope>
    <source>
        <strain evidence="7">DSM 11003</strain>
    </source>
</reference>
<evidence type="ECO:0000256" key="2">
    <source>
        <dbReference type="PROSITE-ProRule" id="PRU00284"/>
    </source>
</evidence>
<evidence type="ECO:0000256" key="1">
    <source>
        <dbReference type="ARBA" id="ARBA00023224"/>
    </source>
</evidence>
<dbReference type="GO" id="GO:0007165">
    <property type="term" value="P:signal transduction"/>
    <property type="evidence" value="ECO:0007669"/>
    <property type="project" value="UniProtKB-KW"/>
</dbReference>
<dbReference type="AlphaFoldDB" id="A0A1M5KHR9"/>
<evidence type="ECO:0000256" key="3">
    <source>
        <dbReference type="SAM" id="Coils"/>
    </source>
</evidence>
<keyword evidence="4" id="KW-0472">Membrane</keyword>
<dbReference type="Proteomes" id="UP000242329">
    <property type="component" value="Unassembled WGS sequence"/>
</dbReference>
<dbReference type="CDD" id="cd11386">
    <property type="entry name" value="MCP_signal"/>
    <property type="match status" value="1"/>
</dbReference>
<dbReference type="EMBL" id="FQWY01000005">
    <property type="protein sequence ID" value="SHG52170.1"/>
    <property type="molecule type" value="Genomic_DNA"/>
</dbReference>
<organism evidence="6 7">
    <name type="scientific">Thermosyntropha lipolytica DSM 11003</name>
    <dbReference type="NCBI Taxonomy" id="1123382"/>
    <lineage>
        <taxon>Bacteria</taxon>
        <taxon>Bacillati</taxon>
        <taxon>Bacillota</taxon>
        <taxon>Clostridia</taxon>
        <taxon>Eubacteriales</taxon>
        <taxon>Syntrophomonadaceae</taxon>
        <taxon>Thermosyntropha</taxon>
    </lineage>
</organism>
<gene>
    <name evidence="6" type="ORF">SAMN02745221_00380</name>
</gene>
<dbReference type="InterPro" id="IPR004089">
    <property type="entry name" value="MCPsignal_dom"/>
</dbReference>
<feature type="transmembrane region" description="Helical" evidence="4">
    <location>
        <begin position="126"/>
        <end position="148"/>
    </location>
</feature>
<dbReference type="PANTHER" id="PTHR32089:SF112">
    <property type="entry name" value="LYSOZYME-LIKE PROTEIN-RELATED"/>
    <property type="match status" value="1"/>
</dbReference>
<evidence type="ECO:0000259" key="5">
    <source>
        <dbReference type="PROSITE" id="PS50111"/>
    </source>
</evidence>
<sequence>MGGEGLMGENYLLQQNMLKSHQRMFLATLIIVVLANMATLGIYFSGTGSESLTLQKILKEIILSGIIIGITFLLVKKYATIWISKYLTVLMVGLIMFLFNCLMYGSKELFANLYLVVGLSILYFDVPLTIFASLMVFILHTVWIILFPQVIPEGNIGATLGVRYFCFLWFAIAAVIIANVARKLLLFAVLNESKAQELTEELKKAAGEVAAKADLLKTSSRNLLEIAQETGEMARQIDASAGEIAQASSEEASHAAKTAELVKGMANALGKVGNSTGMVTEQSQEFRHIVEEGLKALEEQQYYANEANAVQASVNQVVSLLSQKSAEIVNIVDLISGIADQTNLLALNAAIEAARAGEAGRGFAVVADEVRKLAEESRGATGEIASLINEIQSDMEAVVKEIKRSSEVAEKQNASVAASQELFAKIERGAQRIDTAIQEISAVMQEVLSLSHEAVNEVESISAATEEAAAANEEINALISQQTAAVEKVAGMIAELQKAADELQQMAEELKNK</sequence>
<name>A0A1M5KHR9_9FIRM</name>
<keyword evidence="4" id="KW-1133">Transmembrane helix</keyword>
<feature type="transmembrane region" description="Helical" evidence="4">
    <location>
        <begin position="87"/>
        <end position="106"/>
    </location>
</feature>
<dbReference type="STRING" id="1123382.SAMN02745221_00380"/>
<dbReference type="Gene3D" id="1.10.287.950">
    <property type="entry name" value="Methyl-accepting chemotaxis protein"/>
    <property type="match status" value="1"/>
</dbReference>
<dbReference type="Pfam" id="PF00015">
    <property type="entry name" value="MCPsignal"/>
    <property type="match status" value="1"/>
</dbReference>
<proteinExistence type="predicted"/>
<evidence type="ECO:0000313" key="6">
    <source>
        <dbReference type="EMBL" id="SHG52170.1"/>
    </source>
</evidence>
<evidence type="ECO:0000313" key="7">
    <source>
        <dbReference type="Proteomes" id="UP000242329"/>
    </source>
</evidence>
<keyword evidence="7" id="KW-1185">Reference proteome</keyword>
<protein>
    <submittedName>
        <fullName evidence="6">Methyl-accepting chemotaxis protein (MCP) signalling domain-containing protein</fullName>
    </submittedName>
</protein>
<evidence type="ECO:0000256" key="4">
    <source>
        <dbReference type="SAM" id="Phobius"/>
    </source>
</evidence>
<dbReference type="GO" id="GO:0016020">
    <property type="term" value="C:membrane"/>
    <property type="evidence" value="ECO:0007669"/>
    <property type="project" value="InterPro"/>
</dbReference>
<keyword evidence="3" id="KW-0175">Coiled coil</keyword>
<keyword evidence="1 2" id="KW-0807">Transducer</keyword>
<feature type="domain" description="Methyl-accepting transducer" evidence="5">
    <location>
        <begin position="226"/>
        <end position="462"/>
    </location>
</feature>
<dbReference type="PROSITE" id="PS50111">
    <property type="entry name" value="CHEMOTAXIS_TRANSDUC_2"/>
    <property type="match status" value="1"/>
</dbReference>
<accession>A0A1M5KHR9</accession>
<dbReference type="SUPFAM" id="SSF58104">
    <property type="entry name" value="Methyl-accepting chemotaxis protein (MCP) signaling domain"/>
    <property type="match status" value="1"/>
</dbReference>
<dbReference type="PANTHER" id="PTHR32089">
    <property type="entry name" value="METHYL-ACCEPTING CHEMOTAXIS PROTEIN MCPB"/>
    <property type="match status" value="1"/>
</dbReference>
<feature type="transmembrane region" description="Helical" evidence="4">
    <location>
        <begin position="57"/>
        <end position="75"/>
    </location>
</feature>
<keyword evidence="4" id="KW-0812">Transmembrane</keyword>